<proteinExistence type="inferred from homology"/>
<evidence type="ECO:0000259" key="8">
    <source>
        <dbReference type="PROSITE" id="PS50203"/>
    </source>
</evidence>
<gene>
    <name evidence="9" type="ORF">NP493_480g03002</name>
</gene>
<comment type="caution">
    <text evidence="9">The sequence shown here is derived from an EMBL/GenBank/DDBJ whole genome shotgun (WGS) entry which is preliminary data.</text>
</comment>
<dbReference type="PANTHER" id="PTHR10183:SF379">
    <property type="entry name" value="CALPAIN-5"/>
    <property type="match status" value="1"/>
</dbReference>
<keyword evidence="3" id="KW-0378">Hydrolase</keyword>
<dbReference type="Pfam" id="PF00648">
    <property type="entry name" value="Peptidase_C2"/>
    <property type="match status" value="1"/>
</dbReference>
<dbReference type="GO" id="GO:0006508">
    <property type="term" value="P:proteolysis"/>
    <property type="evidence" value="ECO:0007669"/>
    <property type="project" value="UniProtKB-KW"/>
</dbReference>
<dbReference type="GO" id="GO:0005737">
    <property type="term" value="C:cytoplasm"/>
    <property type="evidence" value="ECO:0007669"/>
    <property type="project" value="TreeGrafter"/>
</dbReference>
<protein>
    <recommendedName>
        <fullName evidence="11">Calpain-5</fullName>
    </recommendedName>
</protein>
<dbReference type="PROSITE" id="PS50004">
    <property type="entry name" value="C2"/>
    <property type="match status" value="1"/>
</dbReference>
<dbReference type="Pfam" id="PF00168">
    <property type="entry name" value="C2"/>
    <property type="match status" value="1"/>
</dbReference>
<dbReference type="SMART" id="SM00239">
    <property type="entry name" value="C2"/>
    <property type="match status" value="1"/>
</dbReference>
<dbReference type="PROSITE" id="PS50203">
    <property type="entry name" value="CALPAIN_CAT"/>
    <property type="match status" value="1"/>
</dbReference>
<dbReference type="SMART" id="SM00230">
    <property type="entry name" value="CysPc"/>
    <property type="match status" value="1"/>
</dbReference>
<evidence type="ECO:0000313" key="10">
    <source>
        <dbReference type="Proteomes" id="UP001209878"/>
    </source>
</evidence>
<dbReference type="Gene3D" id="2.60.40.150">
    <property type="entry name" value="C2 domain"/>
    <property type="match status" value="1"/>
</dbReference>
<evidence type="ECO:0000313" key="9">
    <source>
        <dbReference type="EMBL" id="KAK2179619.1"/>
    </source>
</evidence>
<dbReference type="Gene3D" id="3.90.70.10">
    <property type="entry name" value="Cysteine proteinases"/>
    <property type="match status" value="1"/>
</dbReference>
<dbReference type="InterPro" id="IPR036213">
    <property type="entry name" value="Calpain_III_sf"/>
</dbReference>
<dbReference type="EMBL" id="JAODUO010000481">
    <property type="protein sequence ID" value="KAK2179619.1"/>
    <property type="molecule type" value="Genomic_DNA"/>
</dbReference>
<dbReference type="InterPro" id="IPR000008">
    <property type="entry name" value="C2_dom"/>
</dbReference>
<keyword evidence="4" id="KW-0788">Thiol protease</keyword>
<evidence type="ECO:0008006" key="11">
    <source>
        <dbReference type="Google" id="ProtNLM"/>
    </source>
</evidence>
<evidence type="ECO:0000259" key="7">
    <source>
        <dbReference type="PROSITE" id="PS50004"/>
    </source>
</evidence>
<sequence>MAPSVVAHRSQRYSVLKKGLVKRGEIFVDNEFPANSKSLFYSRVCNDVEWKRPQDLCKVPKLSVDGSTCSDLREGELGNRWFVAACCSLAREPKLWQKVVPNHREQEWEPDCPYAGIFHFQFWRLGQWVDVVINDELPTRDGRLLFCHSESTNEFWPALLEKAYAKLYGDYESLNSCCTVDALVDMTGGVAQKYLIPELDIKWDINRVRLFQELQEALENKALLTCSIEVDRECAGETLEEGLVKGNGYAITAIRQIHVEKDLRELVGTAVLFIVRLRNATGQKQWTGDWADTSTQWTLLSSRDKEKFGLTFEQENDFWISFDDFAKYFTNVDICHFFNTAFFTTSRTWCESALAGEWTAGAKGTHKDRAGGSEKHNTFLQNHQYMFDMASEQDIVVLSVEQEDIDLTKTTAVSHRQIGVQIIKVESNRKYRVHVGGEKVLVSQHMRSRNIFKKVLLKRGRYVVIPSTLDPGVEGKFLLRIYTSCIACARKAAQKVEPLANGFGQLTKECPCRTSCLFVKRVCVVSQITIIDADGLEQSKGIDTYVVVKCEGETVKSHWLKNTCDPKWNFKVILYRKQPTVKPVTVEIWSRRLLVDTLLATTAISDCDTSGCPVIKVCSLYKKAKTQKYMQLPGSLRVQLTSSDDLCAL</sequence>
<comment type="caution">
    <text evidence="6">Lacks conserved residue(s) required for the propagation of feature annotation.</text>
</comment>
<name>A0AAD9NU93_RIDPI</name>
<feature type="active site" evidence="5">
    <location>
        <position position="279"/>
    </location>
</feature>
<comment type="similarity">
    <text evidence="1">Belongs to the peptidase C2 family.</text>
</comment>
<dbReference type="InterPro" id="IPR035892">
    <property type="entry name" value="C2_domain_sf"/>
</dbReference>
<dbReference type="InterPro" id="IPR022683">
    <property type="entry name" value="Calpain_III"/>
</dbReference>
<dbReference type="InterPro" id="IPR038765">
    <property type="entry name" value="Papain-like_cys_pep_sf"/>
</dbReference>
<dbReference type="PANTHER" id="PTHR10183">
    <property type="entry name" value="CALPAIN"/>
    <property type="match status" value="1"/>
</dbReference>
<keyword evidence="10" id="KW-1185">Reference proteome</keyword>
<evidence type="ECO:0000256" key="4">
    <source>
        <dbReference type="ARBA" id="ARBA00022807"/>
    </source>
</evidence>
<evidence type="ECO:0000256" key="5">
    <source>
        <dbReference type="PIRSR" id="PIRSR622684-1"/>
    </source>
</evidence>
<dbReference type="SUPFAM" id="SSF54001">
    <property type="entry name" value="Cysteine proteinases"/>
    <property type="match status" value="1"/>
</dbReference>
<dbReference type="SUPFAM" id="SSF49562">
    <property type="entry name" value="C2 domain (Calcium/lipid-binding domain, CaLB)"/>
    <property type="match status" value="1"/>
</dbReference>
<evidence type="ECO:0000256" key="1">
    <source>
        <dbReference type="ARBA" id="ARBA00007623"/>
    </source>
</evidence>
<keyword evidence="2" id="KW-0645">Protease</keyword>
<feature type="domain" description="Calpain catalytic" evidence="8">
    <location>
        <begin position="26"/>
        <end position="338"/>
    </location>
</feature>
<dbReference type="SMART" id="SM00720">
    <property type="entry name" value="calpain_III"/>
    <property type="match status" value="1"/>
</dbReference>
<evidence type="ECO:0000256" key="3">
    <source>
        <dbReference type="ARBA" id="ARBA00022801"/>
    </source>
</evidence>
<dbReference type="Gene3D" id="2.60.120.380">
    <property type="match status" value="1"/>
</dbReference>
<organism evidence="9 10">
    <name type="scientific">Ridgeia piscesae</name>
    <name type="common">Tubeworm</name>
    <dbReference type="NCBI Taxonomy" id="27915"/>
    <lineage>
        <taxon>Eukaryota</taxon>
        <taxon>Metazoa</taxon>
        <taxon>Spiralia</taxon>
        <taxon>Lophotrochozoa</taxon>
        <taxon>Annelida</taxon>
        <taxon>Polychaeta</taxon>
        <taxon>Sedentaria</taxon>
        <taxon>Canalipalpata</taxon>
        <taxon>Sabellida</taxon>
        <taxon>Siboglinidae</taxon>
        <taxon>Ridgeia</taxon>
    </lineage>
</organism>
<evidence type="ECO:0000256" key="6">
    <source>
        <dbReference type="PROSITE-ProRule" id="PRU00239"/>
    </source>
</evidence>
<dbReference type="GO" id="GO:0004198">
    <property type="term" value="F:calcium-dependent cysteine-type endopeptidase activity"/>
    <property type="evidence" value="ECO:0007669"/>
    <property type="project" value="InterPro"/>
</dbReference>
<dbReference type="Pfam" id="PF01067">
    <property type="entry name" value="Calpain_III"/>
    <property type="match status" value="1"/>
</dbReference>
<accession>A0AAD9NU93</accession>
<dbReference type="PRINTS" id="PR00704">
    <property type="entry name" value="CALPAIN"/>
</dbReference>
<dbReference type="Proteomes" id="UP001209878">
    <property type="component" value="Unassembled WGS sequence"/>
</dbReference>
<dbReference type="InterPro" id="IPR022682">
    <property type="entry name" value="Calpain_domain_III"/>
</dbReference>
<reference evidence="9" key="1">
    <citation type="journal article" date="2023" name="Mol. Biol. Evol.">
        <title>Third-Generation Sequencing Reveals the Adaptive Role of the Epigenome in Three Deep-Sea Polychaetes.</title>
        <authorList>
            <person name="Perez M."/>
            <person name="Aroh O."/>
            <person name="Sun Y."/>
            <person name="Lan Y."/>
            <person name="Juniper S.K."/>
            <person name="Young C.R."/>
            <person name="Angers B."/>
            <person name="Qian P.Y."/>
        </authorList>
    </citation>
    <scope>NUCLEOTIDE SEQUENCE</scope>
    <source>
        <strain evidence="9">R07B-5</strain>
    </source>
</reference>
<feature type="domain" description="C2" evidence="7">
    <location>
        <begin position="502"/>
        <end position="629"/>
    </location>
</feature>
<dbReference type="AlphaFoldDB" id="A0AAD9NU93"/>
<dbReference type="CDD" id="cd00044">
    <property type="entry name" value="CysPc"/>
    <property type="match status" value="1"/>
</dbReference>
<evidence type="ECO:0000256" key="2">
    <source>
        <dbReference type="ARBA" id="ARBA00022670"/>
    </source>
</evidence>
<dbReference type="InterPro" id="IPR001300">
    <property type="entry name" value="Peptidase_C2_calpain_cat"/>
</dbReference>
<dbReference type="SUPFAM" id="SSF49758">
    <property type="entry name" value="Calpain large subunit, middle domain (domain III)"/>
    <property type="match status" value="1"/>
</dbReference>
<dbReference type="InterPro" id="IPR022684">
    <property type="entry name" value="Calpain_cysteine_protease"/>
</dbReference>